<reference evidence="7 8" key="1">
    <citation type="submission" date="2014-04" db="EMBL/GenBank/DDBJ databases">
        <authorList>
            <consortium name="DOE Joint Genome Institute"/>
            <person name="Kuo A."/>
            <person name="Kohler A."/>
            <person name="Nagy L.G."/>
            <person name="Floudas D."/>
            <person name="Copeland A."/>
            <person name="Barry K.W."/>
            <person name="Cichocki N."/>
            <person name="Veneault-Fourrey C."/>
            <person name="LaButti K."/>
            <person name="Lindquist E.A."/>
            <person name="Lipzen A."/>
            <person name="Lundell T."/>
            <person name="Morin E."/>
            <person name="Murat C."/>
            <person name="Sun H."/>
            <person name="Tunlid A."/>
            <person name="Henrissat B."/>
            <person name="Grigoriev I.V."/>
            <person name="Hibbett D.S."/>
            <person name="Martin F."/>
            <person name="Nordberg H.P."/>
            <person name="Cantor M.N."/>
            <person name="Hua S.X."/>
        </authorList>
    </citation>
    <scope>NUCLEOTIDE SEQUENCE [LARGE SCALE GENOMIC DNA]</scope>
    <source>
        <strain evidence="7 8">Foug A</strain>
    </source>
</reference>
<comment type="similarity">
    <text evidence="2 6">Belongs to the fungal hydrophobin family.</text>
</comment>
<dbReference type="HOGENOM" id="CLU_105134_1_0_1"/>
<evidence type="ECO:0000256" key="1">
    <source>
        <dbReference type="ARBA" id="ARBA00004191"/>
    </source>
</evidence>
<keyword evidence="3 6" id="KW-0134">Cell wall</keyword>
<keyword evidence="6" id="KW-0732">Signal</keyword>
<evidence type="ECO:0000256" key="2">
    <source>
        <dbReference type="ARBA" id="ARBA00010446"/>
    </source>
</evidence>
<dbReference type="CDD" id="cd23507">
    <property type="entry name" value="hydrophobin_I"/>
    <property type="match status" value="1"/>
</dbReference>
<dbReference type="GO" id="GO:0005199">
    <property type="term" value="F:structural constituent of cell wall"/>
    <property type="evidence" value="ECO:0007669"/>
    <property type="project" value="InterPro"/>
</dbReference>
<name>A0A0C3E065_9AGAM</name>
<dbReference type="AlphaFoldDB" id="A0A0C3E065"/>
<evidence type="ECO:0000256" key="5">
    <source>
        <dbReference type="ARBA" id="ARBA00023157"/>
    </source>
</evidence>
<proteinExistence type="inferred from homology"/>
<comment type="subcellular location">
    <subcellularLocation>
        <location evidence="1 6">Secreted</location>
        <location evidence="1 6">Cell wall</location>
    </subcellularLocation>
</comment>
<dbReference type="InParanoid" id="A0A0C3E065"/>
<evidence type="ECO:0000256" key="3">
    <source>
        <dbReference type="ARBA" id="ARBA00022512"/>
    </source>
</evidence>
<evidence type="ECO:0000313" key="8">
    <source>
        <dbReference type="Proteomes" id="UP000053989"/>
    </source>
</evidence>
<sequence>MLALVTYKPLCHGANKNTHFHPRCIKWLMAEPILSIEMFARASALLLPVLALSSVVVAAPEPIAARGDGSSCSNGTLQCCGSTFQATQSTANLLGGLLGIVGSIPIVGPLLAINCSPIDVLGLGSGASCSQQAVCCQNTAFEGLVNVGCSNVNLGGL</sequence>
<evidence type="ECO:0000313" key="7">
    <source>
        <dbReference type="EMBL" id="KIM61506.1"/>
    </source>
</evidence>
<gene>
    <name evidence="7" type="ORF">SCLCIDRAFT_874552</name>
</gene>
<dbReference type="GO" id="GO:0009277">
    <property type="term" value="C:fungal-type cell wall"/>
    <property type="evidence" value="ECO:0007669"/>
    <property type="project" value="InterPro"/>
</dbReference>
<evidence type="ECO:0000256" key="4">
    <source>
        <dbReference type="ARBA" id="ARBA00022525"/>
    </source>
</evidence>
<evidence type="ECO:0000256" key="6">
    <source>
        <dbReference type="RuleBase" id="RU365009"/>
    </source>
</evidence>
<dbReference type="EMBL" id="KN822051">
    <property type="protein sequence ID" value="KIM61506.1"/>
    <property type="molecule type" value="Genomic_DNA"/>
</dbReference>
<dbReference type="OrthoDB" id="4225815at2759"/>
<dbReference type="STRING" id="1036808.A0A0C3E065"/>
<keyword evidence="4 6" id="KW-0964">Secreted</keyword>
<dbReference type="InterPro" id="IPR001338">
    <property type="entry name" value="Class_I_Hydrophobin"/>
</dbReference>
<dbReference type="Proteomes" id="UP000053989">
    <property type="component" value="Unassembled WGS sequence"/>
</dbReference>
<keyword evidence="8" id="KW-1185">Reference proteome</keyword>
<dbReference type="Pfam" id="PF01185">
    <property type="entry name" value="Hydrophobin"/>
    <property type="match status" value="1"/>
</dbReference>
<dbReference type="SMART" id="SM00075">
    <property type="entry name" value="HYDRO"/>
    <property type="match status" value="1"/>
</dbReference>
<organism evidence="7 8">
    <name type="scientific">Scleroderma citrinum Foug A</name>
    <dbReference type="NCBI Taxonomy" id="1036808"/>
    <lineage>
        <taxon>Eukaryota</taxon>
        <taxon>Fungi</taxon>
        <taxon>Dikarya</taxon>
        <taxon>Basidiomycota</taxon>
        <taxon>Agaricomycotina</taxon>
        <taxon>Agaricomycetes</taxon>
        <taxon>Agaricomycetidae</taxon>
        <taxon>Boletales</taxon>
        <taxon>Sclerodermatineae</taxon>
        <taxon>Sclerodermataceae</taxon>
        <taxon>Scleroderma</taxon>
    </lineage>
</organism>
<protein>
    <recommendedName>
        <fullName evidence="6">Hydrophobin</fullName>
    </recommendedName>
</protein>
<accession>A0A0C3E065</accession>
<keyword evidence="5 6" id="KW-1015">Disulfide bond</keyword>
<reference evidence="8" key="2">
    <citation type="submission" date="2015-01" db="EMBL/GenBank/DDBJ databases">
        <title>Evolutionary Origins and Diversification of the Mycorrhizal Mutualists.</title>
        <authorList>
            <consortium name="DOE Joint Genome Institute"/>
            <consortium name="Mycorrhizal Genomics Consortium"/>
            <person name="Kohler A."/>
            <person name="Kuo A."/>
            <person name="Nagy L.G."/>
            <person name="Floudas D."/>
            <person name="Copeland A."/>
            <person name="Barry K.W."/>
            <person name="Cichocki N."/>
            <person name="Veneault-Fourrey C."/>
            <person name="LaButti K."/>
            <person name="Lindquist E.A."/>
            <person name="Lipzen A."/>
            <person name="Lundell T."/>
            <person name="Morin E."/>
            <person name="Murat C."/>
            <person name="Riley R."/>
            <person name="Ohm R."/>
            <person name="Sun H."/>
            <person name="Tunlid A."/>
            <person name="Henrissat B."/>
            <person name="Grigoriev I.V."/>
            <person name="Hibbett D.S."/>
            <person name="Martin F."/>
        </authorList>
    </citation>
    <scope>NUCLEOTIDE SEQUENCE [LARGE SCALE GENOMIC DNA]</scope>
    <source>
        <strain evidence="8">Foug A</strain>
    </source>
</reference>